<feature type="domain" description="DUF7344" evidence="1">
    <location>
        <begin position="14"/>
        <end position="86"/>
    </location>
</feature>
<accession>A0A1H1GK26</accession>
<name>A0A1H1GK26_NATTX</name>
<dbReference type="InterPro" id="IPR055768">
    <property type="entry name" value="DUF7344"/>
</dbReference>
<dbReference type="OrthoDB" id="247722at2157"/>
<evidence type="ECO:0000313" key="3">
    <source>
        <dbReference type="Proteomes" id="UP000198848"/>
    </source>
</evidence>
<keyword evidence="3" id="KW-1185">Reference proteome</keyword>
<dbReference type="AlphaFoldDB" id="A0A1H1GK26"/>
<sequence length="114" mass="13162">MCDTPNRFDTLLNLCRNVRRRIILGAFVGRTEPATLTDLEQVILEHDQHASSEQERTIRIALIHKHVPKLEAAALLEYDSDRRLVTPTSTFERWQPQISTILEADPTLETPIRF</sequence>
<proteinExistence type="predicted"/>
<reference evidence="3" key="1">
    <citation type="submission" date="2016-10" db="EMBL/GenBank/DDBJ databases">
        <authorList>
            <person name="Varghese N."/>
            <person name="Submissions S."/>
        </authorList>
    </citation>
    <scope>NUCLEOTIDE SEQUENCE [LARGE SCALE GENOMIC DNA]</scope>
    <source>
        <strain evidence="3">DSM 24767</strain>
    </source>
</reference>
<protein>
    <recommendedName>
        <fullName evidence="1">DUF7344 domain-containing protein</fullName>
    </recommendedName>
</protein>
<gene>
    <name evidence="2" type="ORF">SAMN04489842_2458</name>
</gene>
<evidence type="ECO:0000259" key="1">
    <source>
        <dbReference type="Pfam" id="PF24035"/>
    </source>
</evidence>
<dbReference type="EMBL" id="FNLC01000002">
    <property type="protein sequence ID" value="SDR13238.1"/>
    <property type="molecule type" value="Genomic_DNA"/>
</dbReference>
<dbReference type="Proteomes" id="UP000198848">
    <property type="component" value="Unassembled WGS sequence"/>
</dbReference>
<organism evidence="2 3">
    <name type="scientific">Natronobacterium texcoconense</name>
    <dbReference type="NCBI Taxonomy" id="1095778"/>
    <lineage>
        <taxon>Archaea</taxon>
        <taxon>Methanobacteriati</taxon>
        <taxon>Methanobacteriota</taxon>
        <taxon>Stenosarchaea group</taxon>
        <taxon>Halobacteria</taxon>
        <taxon>Halobacteriales</taxon>
        <taxon>Natrialbaceae</taxon>
        <taxon>Natronobacterium</taxon>
    </lineage>
</organism>
<dbReference type="Pfam" id="PF24035">
    <property type="entry name" value="DUF7344"/>
    <property type="match status" value="1"/>
</dbReference>
<evidence type="ECO:0000313" key="2">
    <source>
        <dbReference type="EMBL" id="SDR13238.1"/>
    </source>
</evidence>